<accession>A0ABD3FLY1</accession>
<name>A0ABD3FLY1_9STRA</name>
<dbReference type="AlphaFoldDB" id="A0ABD3FLY1"/>
<evidence type="ECO:0000256" key="1">
    <source>
        <dbReference type="SAM" id="MobiDB-lite"/>
    </source>
</evidence>
<evidence type="ECO:0000313" key="2">
    <source>
        <dbReference type="EMBL" id="KAL3666579.1"/>
    </source>
</evidence>
<evidence type="ECO:0008006" key="4">
    <source>
        <dbReference type="Google" id="ProtNLM"/>
    </source>
</evidence>
<feature type="region of interest" description="Disordered" evidence="1">
    <location>
        <begin position="1"/>
        <end position="36"/>
    </location>
</feature>
<reference evidence="2 3" key="1">
    <citation type="submission" date="2024-09" db="EMBL/GenBank/DDBJ databases">
        <title>Genome sequencing and assembly of Phytophthora oleae, isolate VK10A, causative agent of rot of olive drupes.</title>
        <authorList>
            <person name="Conti Taguali S."/>
            <person name="Riolo M."/>
            <person name="La Spada F."/>
            <person name="Cacciola S.O."/>
            <person name="Dionisio G."/>
        </authorList>
    </citation>
    <scope>NUCLEOTIDE SEQUENCE [LARGE SCALE GENOMIC DNA]</scope>
    <source>
        <strain evidence="2 3">VK10A</strain>
    </source>
</reference>
<feature type="compositionally biased region" description="Polar residues" evidence="1">
    <location>
        <begin position="1"/>
        <end position="17"/>
    </location>
</feature>
<keyword evidence="3" id="KW-1185">Reference proteome</keyword>
<dbReference type="EMBL" id="JBIMZQ010000016">
    <property type="protein sequence ID" value="KAL3666579.1"/>
    <property type="molecule type" value="Genomic_DNA"/>
</dbReference>
<dbReference type="Proteomes" id="UP001632037">
    <property type="component" value="Unassembled WGS sequence"/>
</dbReference>
<feature type="region of interest" description="Disordered" evidence="1">
    <location>
        <begin position="252"/>
        <end position="272"/>
    </location>
</feature>
<organism evidence="2 3">
    <name type="scientific">Phytophthora oleae</name>
    <dbReference type="NCBI Taxonomy" id="2107226"/>
    <lineage>
        <taxon>Eukaryota</taxon>
        <taxon>Sar</taxon>
        <taxon>Stramenopiles</taxon>
        <taxon>Oomycota</taxon>
        <taxon>Peronosporomycetes</taxon>
        <taxon>Peronosporales</taxon>
        <taxon>Peronosporaceae</taxon>
        <taxon>Phytophthora</taxon>
    </lineage>
</organism>
<gene>
    <name evidence="2" type="ORF">V7S43_008206</name>
</gene>
<sequence length="296" mass="33510">MASSPTSIKSDDGQNPTPRGYSKRGDGFSVQETEGLLTEVRERWQEGWEAIAEMHNTQFPGHKRTAGSLKRKFAKLYRTKIDSTTKEKHARAAAMAKRVREEMRVQRRGLSPAARGLGDDLVADTDATVGVQEVHEDLTEVEIIASQAAAQPQSLAEAPVTASEHELRQTLAQGVPLTQGASDAWQAAINRWPIAGESLRRMRSRAASGETASTTDLAQTMLMVLLDSQRQRDLERDQEREERRLEKLRWQEEMREQQRQHEQERIEDRRRNEQFMQVMTTLVAQIAAGQQQRGLN</sequence>
<protein>
    <recommendedName>
        <fullName evidence="4">Myb-like domain-containing protein</fullName>
    </recommendedName>
</protein>
<comment type="caution">
    <text evidence="2">The sequence shown here is derived from an EMBL/GenBank/DDBJ whole genome shotgun (WGS) entry which is preliminary data.</text>
</comment>
<evidence type="ECO:0000313" key="3">
    <source>
        <dbReference type="Proteomes" id="UP001632037"/>
    </source>
</evidence>
<proteinExistence type="predicted"/>